<dbReference type="GO" id="GO:0016747">
    <property type="term" value="F:acyltransferase activity, transferring groups other than amino-acyl groups"/>
    <property type="evidence" value="ECO:0007669"/>
    <property type="project" value="InterPro"/>
</dbReference>
<dbReference type="CDD" id="cd04301">
    <property type="entry name" value="NAT_SF"/>
    <property type="match status" value="1"/>
</dbReference>
<dbReference type="EMBL" id="JAADJG010000110">
    <property type="protein sequence ID" value="KAF4454933.1"/>
    <property type="molecule type" value="Genomic_DNA"/>
</dbReference>
<dbReference type="Pfam" id="PF00583">
    <property type="entry name" value="Acetyltransf_1"/>
    <property type="match status" value="1"/>
</dbReference>
<dbReference type="PANTHER" id="PTHR42791:SF16">
    <property type="entry name" value="N-ACETYLTRANSFERASE DOMAIN-CONTAINING PROTEIN"/>
    <property type="match status" value="1"/>
</dbReference>
<dbReference type="PANTHER" id="PTHR42791">
    <property type="entry name" value="GNAT FAMILY ACETYLTRANSFERASE"/>
    <property type="match status" value="1"/>
</dbReference>
<dbReference type="AlphaFoldDB" id="A0A8H4KTD3"/>
<dbReference type="InterPro" id="IPR016181">
    <property type="entry name" value="Acyl_CoA_acyltransferase"/>
</dbReference>
<proteinExistence type="predicted"/>
<accession>A0A8H4KTD3</accession>
<keyword evidence="2" id="KW-0012">Acyltransferase</keyword>
<protein>
    <submittedName>
        <fullName evidence="2">Acyl-CoA N-acyltransferase</fullName>
    </submittedName>
</protein>
<keyword evidence="3" id="KW-1185">Reference proteome</keyword>
<evidence type="ECO:0000313" key="2">
    <source>
        <dbReference type="EMBL" id="KAF4454933.1"/>
    </source>
</evidence>
<dbReference type="InterPro" id="IPR000182">
    <property type="entry name" value="GNAT_dom"/>
</dbReference>
<keyword evidence="2" id="KW-0808">Transferase</keyword>
<name>A0A8H4KTD3_9HYPO</name>
<dbReference type="PROSITE" id="PS51186">
    <property type="entry name" value="GNAT"/>
    <property type="match status" value="1"/>
</dbReference>
<evidence type="ECO:0000313" key="3">
    <source>
        <dbReference type="Proteomes" id="UP000605986"/>
    </source>
</evidence>
<dbReference type="SUPFAM" id="SSF55729">
    <property type="entry name" value="Acyl-CoA N-acyltransferases (Nat)"/>
    <property type="match status" value="1"/>
</dbReference>
<organism evidence="2 3">
    <name type="scientific">Fusarium austroafricanum</name>
    <dbReference type="NCBI Taxonomy" id="2364996"/>
    <lineage>
        <taxon>Eukaryota</taxon>
        <taxon>Fungi</taxon>
        <taxon>Dikarya</taxon>
        <taxon>Ascomycota</taxon>
        <taxon>Pezizomycotina</taxon>
        <taxon>Sordariomycetes</taxon>
        <taxon>Hypocreomycetidae</taxon>
        <taxon>Hypocreales</taxon>
        <taxon>Nectriaceae</taxon>
        <taxon>Fusarium</taxon>
        <taxon>Fusarium concolor species complex</taxon>
    </lineage>
</organism>
<dbReference type="Proteomes" id="UP000605986">
    <property type="component" value="Unassembled WGS sequence"/>
</dbReference>
<dbReference type="InterPro" id="IPR052523">
    <property type="entry name" value="Trichothecene_AcTrans"/>
</dbReference>
<comment type="caution">
    <text evidence="2">The sequence shown here is derived from an EMBL/GenBank/DDBJ whole genome shotgun (WGS) entry which is preliminary data.</text>
</comment>
<dbReference type="OrthoDB" id="2744543at2759"/>
<sequence length="269" mass="30935">MSPAVRIRRAERADLDALTTLILTSFRQFQLFAYLYSPLQTCPISASDTLWYWRRRLRLEMLDPSTDVLVADISVADERPDATDDGESKRLHEWVLARRGQKDPQIRTIGKLGNGGSDGDLNDRLVVGFAIWNLRKPDQGEETESGIISKRPKQSWAAWLEDQDPKAYTEYTRAEDRLANQCYSSETVYYLDNLTVDFRFQRRGIGKELVQKGLKEAARLDLPAMTEASIRGESLYYKMGFEKMAIWDVCGFRLPVMRWTQPTQTQASH</sequence>
<evidence type="ECO:0000259" key="1">
    <source>
        <dbReference type="PROSITE" id="PS51186"/>
    </source>
</evidence>
<gene>
    <name evidence="2" type="ORF">F53441_2642</name>
</gene>
<dbReference type="Gene3D" id="3.40.630.30">
    <property type="match status" value="1"/>
</dbReference>
<feature type="domain" description="N-acetyltransferase" evidence="1">
    <location>
        <begin position="104"/>
        <end position="262"/>
    </location>
</feature>
<reference evidence="2" key="1">
    <citation type="submission" date="2020-01" db="EMBL/GenBank/DDBJ databases">
        <title>Identification and distribution of gene clusters putatively required for synthesis of sphingolipid metabolism inhibitors in phylogenetically diverse species of the filamentous fungus Fusarium.</title>
        <authorList>
            <person name="Kim H.-S."/>
            <person name="Busman M."/>
            <person name="Brown D.W."/>
            <person name="Divon H."/>
            <person name="Uhlig S."/>
            <person name="Proctor R.H."/>
        </authorList>
    </citation>
    <scope>NUCLEOTIDE SEQUENCE</scope>
    <source>
        <strain evidence="2">NRRL 53441</strain>
    </source>
</reference>